<name>A0AAW4U7I9_9FIRM</name>
<evidence type="ECO:0000313" key="1">
    <source>
        <dbReference type="EMBL" id="MCB6829305.1"/>
    </source>
</evidence>
<evidence type="ECO:0008006" key="3">
    <source>
        <dbReference type="Google" id="ProtNLM"/>
    </source>
</evidence>
<dbReference type="RefSeq" id="WP_227153336.1">
    <property type="nucleotide sequence ID" value="NZ_JAJCGD010000047.1"/>
</dbReference>
<comment type="caution">
    <text evidence="1">The sequence shown here is derived from an EMBL/GenBank/DDBJ whole genome shotgun (WGS) entry which is preliminary data.</text>
</comment>
<organism evidence="1 2">
    <name type="scientific">Megamonas funiformis</name>
    <dbReference type="NCBI Taxonomy" id="437897"/>
    <lineage>
        <taxon>Bacteria</taxon>
        <taxon>Bacillati</taxon>
        <taxon>Bacillota</taxon>
        <taxon>Negativicutes</taxon>
        <taxon>Selenomonadales</taxon>
        <taxon>Selenomonadaceae</taxon>
        <taxon>Megamonas</taxon>
    </lineage>
</organism>
<gene>
    <name evidence="1" type="ORF">LIY65_11460</name>
</gene>
<proteinExistence type="predicted"/>
<dbReference type="Gene3D" id="1.10.30.50">
    <property type="match status" value="1"/>
</dbReference>
<sequence length="92" mass="10883">MLQKKKRVKLYGQKLKKLNQNIFERDNYRCIVCGKYVDDSHKFHHEPCGQDKSDEMSGGVVLCNECHYARHNTDKLKEIKTKCEEYLRGLYG</sequence>
<dbReference type="AlphaFoldDB" id="A0AAW4U7I9"/>
<dbReference type="Proteomes" id="UP001198190">
    <property type="component" value="Unassembled WGS sequence"/>
</dbReference>
<evidence type="ECO:0000313" key="2">
    <source>
        <dbReference type="Proteomes" id="UP001198190"/>
    </source>
</evidence>
<accession>A0AAW4U7I9</accession>
<protein>
    <recommendedName>
        <fullName evidence="3">HNH nuclease domain-containing protein</fullName>
    </recommendedName>
</protein>
<reference evidence="1" key="1">
    <citation type="submission" date="2021-10" db="EMBL/GenBank/DDBJ databases">
        <title>Collection of gut derived symbiotic bacterial strains cultured from healthy donors.</title>
        <authorList>
            <person name="Lin H."/>
            <person name="Littmann E."/>
            <person name="Claire K."/>
            <person name="Pamer E."/>
        </authorList>
    </citation>
    <scope>NUCLEOTIDE SEQUENCE</scope>
    <source>
        <strain evidence="1">MSK.7.16</strain>
    </source>
</reference>
<dbReference type="EMBL" id="JAJCGD010000047">
    <property type="protein sequence ID" value="MCB6829305.1"/>
    <property type="molecule type" value="Genomic_DNA"/>
</dbReference>